<dbReference type="RefSeq" id="XP_064661216.1">
    <property type="nucleotide sequence ID" value="XM_064801265.1"/>
</dbReference>
<dbReference type="InterPro" id="IPR036291">
    <property type="entry name" value="NAD(P)-bd_dom_sf"/>
</dbReference>
<organism evidence="4 5">
    <name type="scientific">Saxophila tyrrhenica</name>
    <dbReference type="NCBI Taxonomy" id="1690608"/>
    <lineage>
        <taxon>Eukaryota</taxon>
        <taxon>Fungi</taxon>
        <taxon>Dikarya</taxon>
        <taxon>Ascomycota</taxon>
        <taxon>Pezizomycotina</taxon>
        <taxon>Dothideomycetes</taxon>
        <taxon>Dothideomycetidae</taxon>
        <taxon>Mycosphaerellales</taxon>
        <taxon>Extremaceae</taxon>
        <taxon>Saxophila</taxon>
    </lineage>
</organism>
<dbReference type="PRINTS" id="PR00081">
    <property type="entry name" value="GDHRDH"/>
</dbReference>
<proteinExistence type="inferred from homology"/>
<evidence type="ECO:0000256" key="3">
    <source>
        <dbReference type="ARBA" id="ARBA00023002"/>
    </source>
</evidence>
<accession>A0AAV9PGT5</accession>
<dbReference type="SUPFAM" id="SSF51735">
    <property type="entry name" value="NAD(P)-binding Rossmann-fold domains"/>
    <property type="match status" value="1"/>
</dbReference>
<comment type="caution">
    <text evidence="4">The sequence shown here is derived from an EMBL/GenBank/DDBJ whole genome shotgun (WGS) entry which is preliminary data.</text>
</comment>
<dbReference type="Proteomes" id="UP001337655">
    <property type="component" value="Unassembled WGS sequence"/>
</dbReference>
<evidence type="ECO:0000313" key="4">
    <source>
        <dbReference type="EMBL" id="KAK5172372.1"/>
    </source>
</evidence>
<dbReference type="AlphaFoldDB" id="A0AAV9PGT5"/>
<keyword evidence="5" id="KW-1185">Reference proteome</keyword>
<evidence type="ECO:0000256" key="2">
    <source>
        <dbReference type="ARBA" id="ARBA00022857"/>
    </source>
</evidence>
<dbReference type="GeneID" id="89925357"/>
<dbReference type="Gene3D" id="3.40.50.720">
    <property type="entry name" value="NAD(P)-binding Rossmann-like Domain"/>
    <property type="match status" value="1"/>
</dbReference>
<dbReference type="GO" id="GO:0016491">
    <property type="term" value="F:oxidoreductase activity"/>
    <property type="evidence" value="ECO:0007669"/>
    <property type="project" value="UniProtKB-KW"/>
</dbReference>
<sequence>MHFDPSKDVPSLDGKVILITGGNAGIGAAAVHGLAGHNPARIFLCSRNVSNARPVVDAAVKAHPKAQIDILQLDLASVESVRQCAEAVNEKTDRLDLLLLNAGIAGVASNKSKEGYEIHIGVNHLGHALLTQLLLPKLLHTTTLGDSDVRVVVTTSLMAHRSAPSKGIVLSEAFNADAFDSASQRYGHSKLANILFARKLAQLYPSITAVSQHPGIVQTDGYAKADGVKVPHFVIAPFLWLSGVKPEKGAHNTLWCASGESAEGRAREWGIL</sequence>
<dbReference type="EMBL" id="JAVRRT010000005">
    <property type="protein sequence ID" value="KAK5172372.1"/>
    <property type="molecule type" value="Genomic_DNA"/>
</dbReference>
<evidence type="ECO:0000256" key="1">
    <source>
        <dbReference type="ARBA" id="ARBA00006484"/>
    </source>
</evidence>
<dbReference type="PANTHER" id="PTHR24320">
    <property type="entry name" value="RETINOL DEHYDROGENASE"/>
    <property type="match status" value="1"/>
</dbReference>
<reference evidence="4 5" key="1">
    <citation type="submission" date="2023-08" db="EMBL/GenBank/DDBJ databases">
        <title>Black Yeasts Isolated from many extreme environments.</title>
        <authorList>
            <person name="Coleine C."/>
            <person name="Stajich J.E."/>
            <person name="Selbmann L."/>
        </authorList>
    </citation>
    <scope>NUCLEOTIDE SEQUENCE [LARGE SCALE GENOMIC DNA]</scope>
    <source>
        <strain evidence="4 5">CCFEE 5935</strain>
    </source>
</reference>
<keyword evidence="2" id="KW-0521">NADP</keyword>
<comment type="similarity">
    <text evidence="1">Belongs to the short-chain dehydrogenases/reductases (SDR) family.</text>
</comment>
<evidence type="ECO:0000313" key="5">
    <source>
        <dbReference type="Proteomes" id="UP001337655"/>
    </source>
</evidence>
<dbReference type="InterPro" id="IPR002347">
    <property type="entry name" value="SDR_fam"/>
</dbReference>
<name>A0AAV9PGT5_9PEZI</name>
<dbReference type="PANTHER" id="PTHR24320:SF282">
    <property type="entry name" value="WW DOMAIN-CONTAINING OXIDOREDUCTASE"/>
    <property type="match status" value="1"/>
</dbReference>
<dbReference type="Pfam" id="PF00106">
    <property type="entry name" value="adh_short"/>
    <property type="match status" value="1"/>
</dbReference>
<keyword evidence="3" id="KW-0560">Oxidoreductase</keyword>
<protein>
    <submittedName>
        <fullName evidence="4">Uncharacterized protein</fullName>
    </submittedName>
</protein>
<gene>
    <name evidence="4" type="ORF">LTR77_004011</name>
</gene>